<feature type="compositionally biased region" description="Basic and acidic residues" evidence="1">
    <location>
        <begin position="1067"/>
        <end position="1078"/>
    </location>
</feature>
<proteinExistence type="predicted"/>
<dbReference type="Proteomes" id="UP000663824">
    <property type="component" value="Unassembled WGS sequence"/>
</dbReference>
<feature type="region of interest" description="Disordered" evidence="1">
    <location>
        <begin position="1052"/>
        <end position="1080"/>
    </location>
</feature>
<evidence type="ECO:0000259" key="2">
    <source>
        <dbReference type="PROSITE" id="PS00028"/>
    </source>
</evidence>
<dbReference type="PROSITE" id="PS00028">
    <property type="entry name" value="ZINC_FINGER_C2H2_1"/>
    <property type="match status" value="1"/>
</dbReference>
<dbReference type="EMBL" id="CAJNRE010002473">
    <property type="protein sequence ID" value="CAF1980321.1"/>
    <property type="molecule type" value="Genomic_DNA"/>
</dbReference>
<sequence length="1096" mass="123697">MAGKDSSRYHPGLGLPFYLLSRNYADSSTDSDGASRIFAASNCSITSDKDTESSSVSHMPRTFSYMSTSSSFTWSDTTSISTTPSTFQYETSSASRSIDDETRTVRNSSATVAPVVSSIAVGAGLFFGVLCLANTNESNNYISPAWDYNAPAVSRVEDMFTPYVSVLSNDDNQSHHGQNESSDEMATENVQIVPNTTNNVRMAANISYNECCLSGDTTIHECGPTTRLSLVDNIASLMSDGVSISVASQHTTESEFVINDQRARMNRILSEFNLSPIRSQATTSIKNQSKSGLRRLVSKFTRGSKALQEKLAETLVPGQGQDLIEMAQLRSQAREEQQLQLSITNEMVQSLKQVYDIYVKQKMPFIDQVRLLSLLPRSWKYEKVMDIFECTRHAVKVAHQMYDDEKYILNRDQELTLRQRADPEKIKHFVTWLVESNTLVSGTYGLTTLRMDNGEKYELPKQIIQSQRSHALVDYKKYCDETGFHSLGKSKLYDIIDGIKPAQQRTVAGLDEFVVEGIEAWRSLSNITESMVIPQNDRKRLIKRIDMAEQYQKIRHSGHCSHDANCITHCTTFGLSDSKCTEHHSNCNHAHTTHCPDCINIIVTLDEISQHIQRITDKDIAQEARFDFENASEHIVEWSRHNLRAARQDAEKKSIVSQMNNDDAFCTFDWGQKILPQEYREGQNAYFGKKGMSVLVGSFAWKDSTTKLSNTAITTTSLSPPTYSTESYIVAITDAAQTELDTLSAGEIITKQFKTDYPHIKKLHKRTDNAGNFSSHATPEVEKLICERLNIELLTRDYSEVQKGKDICDRVCGVAKARMRSWIATGNDLLNAIDIKEGMEYAGGINNTKIAVVEIVPDQDKTSIPNVSTLRSIRYTSDHMKVYKASNIGTGISIPYKQIDFETNMRIMCPFDCSIDKQQSSTIPKQRNDRKHYFLILCPVSDCTASFESNADLESHIAANLHNVPDKQRRTANDIARLHLTELIRTTAIDSQQQVTSTFHSQDMSHIDLTKSVHYEKFSSVGWGLRSGKHRNPMGENVKNFMEKLWIDSRKSHSKLTPQQIQQQIRTKRDDNGEKHFQTNEYPTLSQIKYRSRKIA</sequence>
<evidence type="ECO:0000313" key="3">
    <source>
        <dbReference type="EMBL" id="CAF1980321.1"/>
    </source>
</evidence>
<evidence type="ECO:0000313" key="4">
    <source>
        <dbReference type="Proteomes" id="UP000663824"/>
    </source>
</evidence>
<name>A0A816M6A8_9BILA</name>
<feature type="domain" description="C2H2-type" evidence="2">
    <location>
        <begin position="938"/>
        <end position="962"/>
    </location>
</feature>
<protein>
    <recommendedName>
        <fullName evidence="2">C2H2-type domain-containing protein</fullName>
    </recommendedName>
</protein>
<dbReference type="InterPro" id="IPR013087">
    <property type="entry name" value="Znf_C2H2_type"/>
</dbReference>
<gene>
    <name evidence="3" type="ORF">MBJ925_LOCUS7255</name>
</gene>
<dbReference type="AlphaFoldDB" id="A0A816M6A8"/>
<comment type="caution">
    <text evidence="3">The sequence shown here is derived from an EMBL/GenBank/DDBJ whole genome shotgun (WGS) entry which is preliminary data.</text>
</comment>
<feature type="compositionally biased region" description="Polar residues" evidence="1">
    <location>
        <begin position="1055"/>
        <end position="1065"/>
    </location>
</feature>
<reference evidence="3" key="1">
    <citation type="submission" date="2021-02" db="EMBL/GenBank/DDBJ databases">
        <authorList>
            <person name="Nowell W R."/>
        </authorList>
    </citation>
    <scope>NUCLEOTIDE SEQUENCE</scope>
</reference>
<dbReference type="PANTHER" id="PTHR33845">
    <property type="entry name" value="C2H2-TYPE DOMAIN-CONTAINING PROTEIN"/>
    <property type="match status" value="1"/>
</dbReference>
<accession>A0A816M6A8</accession>
<organism evidence="3 4">
    <name type="scientific">Rotaria magnacalcarata</name>
    <dbReference type="NCBI Taxonomy" id="392030"/>
    <lineage>
        <taxon>Eukaryota</taxon>
        <taxon>Metazoa</taxon>
        <taxon>Spiralia</taxon>
        <taxon>Gnathifera</taxon>
        <taxon>Rotifera</taxon>
        <taxon>Eurotatoria</taxon>
        <taxon>Bdelloidea</taxon>
        <taxon>Philodinida</taxon>
        <taxon>Philodinidae</taxon>
        <taxon>Rotaria</taxon>
    </lineage>
</organism>
<dbReference type="PANTHER" id="PTHR33845:SF1">
    <property type="entry name" value="C2H2-TYPE DOMAIN-CONTAINING PROTEIN"/>
    <property type="match status" value="1"/>
</dbReference>
<evidence type="ECO:0000256" key="1">
    <source>
        <dbReference type="SAM" id="MobiDB-lite"/>
    </source>
</evidence>